<protein>
    <submittedName>
        <fullName evidence="9">Carbohydrate ABC transporter permease</fullName>
    </submittedName>
</protein>
<dbReference type="PROSITE" id="PS50928">
    <property type="entry name" value="ABC_TM1"/>
    <property type="match status" value="1"/>
</dbReference>
<keyword evidence="2 7" id="KW-0813">Transport</keyword>
<keyword evidence="5 7" id="KW-1133">Transmembrane helix</keyword>
<dbReference type="RefSeq" id="WP_179171483.1">
    <property type="nucleotide sequence ID" value="NZ_CP058531.1"/>
</dbReference>
<dbReference type="PANTHER" id="PTHR32243">
    <property type="entry name" value="MALTOSE TRANSPORT SYSTEM PERMEASE-RELATED"/>
    <property type="match status" value="1"/>
</dbReference>
<dbReference type="OrthoDB" id="57451at2157"/>
<evidence type="ECO:0000313" key="9">
    <source>
        <dbReference type="EMBL" id="QLG29909.1"/>
    </source>
</evidence>
<comment type="subcellular location">
    <subcellularLocation>
        <location evidence="1 7">Cell membrane</location>
        <topology evidence="1 7">Multi-pass membrane protein</topology>
    </subcellularLocation>
</comment>
<keyword evidence="10" id="KW-1185">Reference proteome</keyword>
<dbReference type="GO" id="GO:0005886">
    <property type="term" value="C:plasma membrane"/>
    <property type="evidence" value="ECO:0007669"/>
    <property type="project" value="UniProtKB-SubCell"/>
</dbReference>
<reference evidence="9 10" key="1">
    <citation type="submission" date="2020-07" db="EMBL/GenBank/DDBJ databases">
        <title>Gai3-2, isolated from salt lake.</title>
        <authorList>
            <person name="Cui H."/>
            <person name="Shi X."/>
        </authorList>
    </citation>
    <scope>NUCLEOTIDE SEQUENCE [LARGE SCALE GENOMIC DNA]</scope>
    <source>
        <strain evidence="9 10">Gai3-2</strain>
        <plasmid evidence="9 10">unnamed2</plasmid>
    </source>
</reference>
<dbReference type="SUPFAM" id="SSF161098">
    <property type="entry name" value="MetI-like"/>
    <property type="match status" value="1"/>
</dbReference>
<dbReference type="Pfam" id="PF00528">
    <property type="entry name" value="BPD_transp_1"/>
    <property type="match status" value="1"/>
</dbReference>
<feature type="transmembrane region" description="Helical" evidence="7">
    <location>
        <begin position="36"/>
        <end position="56"/>
    </location>
</feature>
<keyword evidence="3" id="KW-1003">Cell membrane</keyword>
<feature type="domain" description="ABC transmembrane type-1" evidence="8">
    <location>
        <begin position="96"/>
        <end position="287"/>
    </location>
</feature>
<evidence type="ECO:0000256" key="1">
    <source>
        <dbReference type="ARBA" id="ARBA00004651"/>
    </source>
</evidence>
<dbReference type="PANTHER" id="PTHR32243:SF18">
    <property type="entry name" value="INNER MEMBRANE ABC TRANSPORTER PERMEASE PROTEIN YCJP"/>
    <property type="match status" value="1"/>
</dbReference>
<dbReference type="CDD" id="cd06261">
    <property type="entry name" value="TM_PBP2"/>
    <property type="match status" value="1"/>
</dbReference>
<evidence type="ECO:0000256" key="7">
    <source>
        <dbReference type="RuleBase" id="RU363032"/>
    </source>
</evidence>
<dbReference type="InterPro" id="IPR000515">
    <property type="entry name" value="MetI-like"/>
</dbReference>
<evidence type="ECO:0000256" key="4">
    <source>
        <dbReference type="ARBA" id="ARBA00022692"/>
    </source>
</evidence>
<keyword evidence="9" id="KW-0614">Plasmid</keyword>
<comment type="similarity">
    <text evidence="7">Belongs to the binding-protein-dependent transport system permease family.</text>
</comment>
<evidence type="ECO:0000256" key="2">
    <source>
        <dbReference type="ARBA" id="ARBA00022448"/>
    </source>
</evidence>
<dbReference type="AlphaFoldDB" id="A0A7D5GZW3"/>
<dbReference type="InterPro" id="IPR050901">
    <property type="entry name" value="BP-dep_ABC_trans_perm"/>
</dbReference>
<feature type="transmembrane region" description="Helical" evidence="7">
    <location>
        <begin position="131"/>
        <end position="155"/>
    </location>
</feature>
<dbReference type="InterPro" id="IPR035906">
    <property type="entry name" value="MetI-like_sf"/>
</dbReference>
<gene>
    <name evidence="9" type="ORF">HUG10_20080</name>
</gene>
<dbReference type="GO" id="GO:0055085">
    <property type="term" value="P:transmembrane transport"/>
    <property type="evidence" value="ECO:0007669"/>
    <property type="project" value="InterPro"/>
</dbReference>
<feature type="transmembrane region" description="Helical" evidence="7">
    <location>
        <begin position="265"/>
        <end position="287"/>
    </location>
</feature>
<evidence type="ECO:0000256" key="3">
    <source>
        <dbReference type="ARBA" id="ARBA00022475"/>
    </source>
</evidence>
<evidence type="ECO:0000259" key="8">
    <source>
        <dbReference type="PROSITE" id="PS50928"/>
    </source>
</evidence>
<name>A0A7D5GZW3_9EURY</name>
<keyword evidence="6 7" id="KW-0472">Membrane</keyword>
<geneLocation type="plasmid" evidence="9 10">
    <name>unnamed2</name>
</geneLocation>
<sequence length="301" mass="33997">MSNRKSKQLHVRLDGDNIPGWGRLSYPMRKRIVEGLYTFFTALTMFIILAPLAWMFSTAFRTNAQVFALPSPLLPNPISFEHMENILFETGYVRWYVNTLIFAGGVVLLTTFTATLAGYGLTRINIPRKQLFARVILFGYMFPAILLAIPMFIFWRQLGWVNSLGGLILAQTATALPFSIWMMWKFFQTVPISLEESAQMAGASRFQAFYEIALPMAKPGMIAIAVFSYAVAWNSFTIPQVLLTSNENWVLSIGMFSFIVQNRVLWGQLMAASALAVIPSFLFVYFLQKYLLRGFRAGGVG</sequence>
<evidence type="ECO:0000256" key="5">
    <source>
        <dbReference type="ARBA" id="ARBA00022989"/>
    </source>
</evidence>
<keyword evidence="4 7" id="KW-0812">Transmembrane</keyword>
<evidence type="ECO:0000256" key="6">
    <source>
        <dbReference type="ARBA" id="ARBA00023136"/>
    </source>
</evidence>
<proteinExistence type="inferred from homology"/>
<dbReference type="Proteomes" id="UP000509750">
    <property type="component" value="Plasmid unnamed2"/>
</dbReference>
<accession>A0A7D5GZW3</accession>
<dbReference type="GeneID" id="56031183"/>
<evidence type="ECO:0000313" key="10">
    <source>
        <dbReference type="Proteomes" id="UP000509750"/>
    </source>
</evidence>
<feature type="transmembrane region" description="Helical" evidence="7">
    <location>
        <begin position="167"/>
        <end position="187"/>
    </location>
</feature>
<dbReference type="Gene3D" id="1.10.3720.10">
    <property type="entry name" value="MetI-like"/>
    <property type="match status" value="1"/>
</dbReference>
<feature type="transmembrane region" description="Helical" evidence="7">
    <location>
        <begin position="95"/>
        <end position="119"/>
    </location>
</feature>
<organism evidence="9 10">
    <name type="scientific">Halorarum halophilum</name>
    <dbReference type="NCBI Taxonomy" id="2743090"/>
    <lineage>
        <taxon>Archaea</taxon>
        <taxon>Methanobacteriati</taxon>
        <taxon>Methanobacteriota</taxon>
        <taxon>Stenosarchaea group</taxon>
        <taxon>Halobacteria</taxon>
        <taxon>Halobacteriales</taxon>
        <taxon>Haloferacaceae</taxon>
        <taxon>Halorarum</taxon>
    </lineage>
</organism>
<dbReference type="EMBL" id="CP058531">
    <property type="protein sequence ID" value="QLG29909.1"/>
    <property type="molecule type" value="Genomic_DNA"/>
</dbReference>
<dbReference type="KEGG" id="halg:HUG10_20080"/>